<protein>
    <submittedName>
        <fullName evidence="1">Uncharacterized protein</fullName>
    </submittedName>
</protein>
<dbReference type="AlphaFoldDB" id="A0AAE0KPB6"/>
<evidence type="ECO:0000313" key="2">
    <source>
        <dbReference type="Proteomes" id="UP001190700"/>
    </source>
</evidence>
<reference evidence="1 2" key="1">
    <citation type="journal article" date="2015" name="Genome Biol. Evol.">
        <title>Comparative Genomics of a Bacterivorous Green Alga Reveals Evolutionary Causalities and Consequences of Phago-Mixotrophic Mode of Nutrition.</title>
        <authorList>
            <person name="Burns J.A."/>
            <person name="Paasch A."/>
            <person name="Narechania A."/>
            <person name="Kim E."/>
        </authorList>
    </citation>
    <scope>NUCLEOTIDE SEQUENCE [LARGE SCALE GENOMIC DNA]</scope>
    <source>
        <strain evidence="1 2">PLY_AMNH</strain>
    </source>
</reference>
<accession>A0AAE0KPB6</accession>
<proteinExistence type="predicted"/>
<dbReference type="Proteomes" id="UP001190700">
    <property type="component" value="Unassembled WGS sequence"/>
</dbReference>
<gene>
    <name evidence="1" type="ORF">CYMTET_35001</name>
</gene>
<dbReference type="EMBL" id="LGRX02022216">
    <property type="protein sequence ID" value="KAK3255841.1"/>
    <property type="molecule type" value="Genomic_DNA"/>
</dbReference>
<organism evidence="1 2">
    <name type="scientific">Cymbomonas tetramitiformis</name>
    <dbReference type="NCBI Taxonomy" id="36881"/>
    <lineage>
        <taxon>Eukaryota</taxon>
        <taxon>Viridiplantae</taxon>
        <taxon>Chlorophyta</taxon>
        <taxon>Pyramimonadophyceae</taxon>
        <taxon>Pyramimonadales</taxon>
        <taxon>Pyramimonadaceae</taxon>
        <taxon>Cymbomonas</taxon>
    </lineage>
</organism>
<keyword evidence="2" id="KW-1185">Reference proteome</keyword>
<name>A0AAE0KPB6_9CHLO</name>
<sequence>MHHASRAQDGLPLALIKSAGCTAIKSPGCTLARTVSRAQGCTVDQEPRMHPAPHRIKSSGCTAIKSPGCTGIANIEDGCFSEEFLDFEKVEGFLGIDVCPGCPQTCIATTEYDCCAEVYLDFLSIDGFEDLIEEMCPCSNETDSTGAHKRLAHLTDLEYSQYCYKASE</sequence>
<comment type="caution">
    <text evidence="1">The sequence shown here is derived from an EMBL/GenBank/DDBJ whole genome shotgun (WGS) entry which is preliminary data.</text>
</comment>
<evidence type="ECO:0000313" key="1">
    <source>
        <dbReference type="EMBL" id="KAK3255841.1"/>
    </source>
</evidence>